<dbReference type="PANTHER" id="PTHR24260:SF136">
    <property type="entry name" value="GH08193P-RELATED"/>
    <property type="match status" value="1"/>
</dbReference>
<evidence type="ECO:0000256" key="1">
    <source>
        <dbReference type="SAM" id="SignalP"/>
    </source>
</evidence>
<evidence type="ECO:0000313" key="3">
    <source>
        <dbReference type="EMBL" id="CAH0578383.1"/>
    </source>
</evidence>
<accession>A0A9P0FRR6</accession>
<keyword evidence="4" id="KW-1185">Reference proteome</keyword>
<dbReference type="Pfam" id="PF00089">
    <property type="entry name" value="Trypsin"/>
    <property type="match status" value="1"/>
</dbReference>
<reference evidence="3" key="1">
    <citation type="submission" date="2021-12" db="EMBL/GenBank/DDBJ databases">
        <authorList>
            <person name="King R."/>
        </authorList>
    </citation>
    <scope>NUCLEOTIDE SEQUENCE</scope>
</reference>
<feature type="signal peptide" evidence="1">
    <location>
        <begin position="1"/>
        <end position="20"/>
    </location>
</feature>
<dbReference type="AlphaFoldDB" id="A0A9P0FRR6"/>
<sequence>MNDVVNTLIFVIFFLLRVNGVPSGLKIISSRYVPNEIQYPFIVKLERQIIISEVSDVATDSVHICTGAALSASLALTAGHCIDSVNPSKALTDNLRIKCVIRYGPDGLKTADVTSVIRHSSYKYRPPSWQNDIGLVRTKVMQNLVVFGKISPMDINILGGQIITLVGFEPFNNNASLENPSRKQLSFPMKALRARIVRSDKRNQSTVPGVCEVRRCMPSPVQVCPEASGSPMLHSTGIVGINTLSLGNILYCSTHIKTGLIDTGIITPTTPYSDWISFNIYNDIYGQLS</sequence>
<protein>
    <recommendedName>
        <fullName evidence="2">Peptidase S1 domain-containing protein</fullName>
    </recommendedName>
</protein>
<dbReference type="InterPro" id="IPR018114">
    <property type="entry name" value="TRYPSIN_HIS"/>
</dbReference>
<gene>
    <name evidence="3" type="ORF">CINC_LOCUS701</name>
</gene>
<organism evidence="3 4">
    <name type="scientific">Chrysodeixis includens</name>
    <name type="common">Soybean looper</name>
    <name type="synonym">Pseudoplusia includens</name>
    <dbReference type="NCBI Taxonomy" id="689277"/>
    <lineage>
        <taxon>Eukaryota</taxon>
        <taxon>Metazoa</taxon>
        <taxon>Ecdysozoa</taxon>
        <taxon>Arthropoda</taxon>
        <taxon>Hexapoda</taxon>
        <taxon>Insecta</taxon>
        <taxon>Pterygota</taxon>
        <taxon>Neoptera</taxon>
        <taxon>Endopterygota</taxon>
        <taxon>Lepidoptera</taxon>
        <taxon>Glossata</taxon>
        <taxon>Ditrysia</taxon>
        <taxon>Noctuoidea</taxon>
        <taxon>Noctuidae</taxon>
        <taxon>Plusiinae</taxon>
        <taxon>Chrysodeixis</taxon>
    </lineage>
</organism>
<dbReference type="PROSITE" id="PS50240">
    <property type="entry name" value="TRYPSIN_DOM"/>
    <property type="match status" value="1"/>
</dbReference>
<feature type="chain" id="PRO_5040171624" description="Peptidase S1 domain-containing protein" evidence="1">
    <location>
        <begin position="21"/>
        <end position="289"/>
    </location>
</feature>
<dbReference type="EMBL" id="LR824004">
    <property type="protein sequence ID" value="CAH0578383.1"/>
    <property type="molecule type" value="Genomic_DNA"/>
</dbReference>
<name>A0A9P0FRR6_CHRIL</name>
<dbReference type="SMART" id="SM00020">
    <property type="entry name" value="Tryp_SPc"/>
    <property type="match status" value="1"/>
</dbReference>
<dbReference type="InterPro" id="IPR009003">
    <property type="entry name" value="Peptidase_S1_PA"/>
</dbReference>
<proteinExistence type="predicted"/>
<evidence type="ECO:0000259" key="2">
    <source>
        <dbReference type="PROSITE" id="PS50240"/>
    </source>
</evidence>
<evidence type="ECO:0000313" key="4">
    <source>
        <dbReference type="Proteomes" id="UP001154114"/>
    </source>
</evidence>
<dbReference type="Gene3D" id="2.40.10.10">
    <property type="entry name" value="Trypsin-like serine proteases"/>
    <property type="match status" value="1"/>
</dbReference>
<dbReference type="InterPro" id="IPR001254">
    <property type="entry name" value="Trypsin_dom"/>
</dbReference>
<dbReference type="GO" id="GO:0004252">
    <property type="term" value="F:serine-type endopeptidase activity"/>
    <property type="evidence" value="ECO:0007669"/>
    <property type="project" value="InterPro"/>
</dbReference>
<dbReference type="GO" id="GO:0006508">
    <property type="term" value="P:proteolysis"/>
    <property type="evidence" value="ECO:0007669"/>
    <property type="project" value="InterPro"/>
</dbReference>
<feature type="domain" description="Peptidase S1" evidence="2">
    <location>
        <begin position="27"/>
        <end position="281"/>
    </location>
</feature>
<dbReference type="SUPFAM" id="SSF50494">
    <property type="entry name" value="Trypsin-like serine proteases"/>
    <property type="match status" value="1"/>
</dbReference>
<dbReference type="PROSITE" id="PS00134">
    <property type="entry name" value="TRYPSIN_HIS"/>
    <property type="match status" value="1"/>
</dbReference>
<dbReference type="PANTHER" id="PTHR24260">
    <property type="match status" value="1"/>
</dbReference>
<dbReference type="InterPro" id="IPR043504">
    <property type="entry name" value="Peptidase_S1_PA_chymotrypsin"/>
</dbReference>
<dbReference type="OrthoDB" id="7452977at2759"/>
<dbReference type="InterPro" id="IPR051333">
    <property type="entry name" value="CLIP_Serine_Protease"/>
</dbReference>
<keyword evidence="1" id="KW-0732">Signal</keyword>
<dbReference type="Proteomes" id="UP001154114">
    <property type="component" value="Chromosome 1"/>
</dbReference>